<gene>
    <name evidence="1" type="ORF">BT96DRAFT_916039</name>
</gene>
<dbReference type="Proteomes" id="UP000799118">
    <property type="component" value="Unassembled WGS sequence"/>
</dbReference>
<feature type="non-terminal residue" evidence="1">
    <location>
        <position position="62"/>
    </location>
</feature>
<evidence type="ECO:0000313" key="1">
    <source>
        <dbReference type="EMBL" id="KAE9405568.1"/>
    </source>
</evidence>
<sequence>MRVHTASVSDDLVHTGILRTPAMCVTSSMACRKYCCSSAGADASLLSEPYGARGKERIPILY</sequence>
<keyword evidence="2" id="KW-1185">Reference proteome</keyword>
<reference evidence="1" key="1">
    <citation type="journal article" date="2019" name="Environ. Microbiol.">
        <title>Fungal ecological strategies reflected in gene transcription - a case study of two litter decomposers.</title>
        <authorList>
            <person name="Barbi F."/>
            <person name="Kohler A."/>
            <person name="Barry K."/>
            <person name="Baskaran P."/>
            <person name="Daum C."/>
            <person name="Fauchery L."/>
            <person name="Ihrmark K."/>
            <person name="Kuo A."/>
            <person name="LaButti K."/>
            <person name="Lipzen A."/>
            <person name="Morin E."/>
            <person name="Grigoriev I.V."/>
            <person name="Henrissat B."/>
            <person name="Lindahl B."/>
            <person name="Martin F."/>
        </authorList>
    </citation>
    <scope>NUCLEOTIDE SEQUENCE</scope>
    <source>
        <strain evidence="1">JB14</strain>
    </source>
</reference>
<organism evidence="1 2">
    <name type="scientific">Gymnopus androsaceus JB14</name>
    <dbReference type="NCBI Taxonomy" id="1447944"/>
    <lineage>
        <taxon>Eukaryota</taxon>
        <taxon>Fungi</taxon>
        <taxon>Dikarya</taxon>
        <taxon>Basidiomycota</taxon>
        <taxon>Agaricomycotina</taxon>
        <taxon>Agaricomycetes</taxon>
        <taxon>Agaricomycetidae</taxon>
        <taxon>Agaricales</taxon>
        <taxon>Marasmiineae</taxon>
        <taxon>Omphalotaceae</taxon>
        <taxon>Gymnopus</taxon>
    </lineage>
</organism>
<accession>A0A6A4I849</accession>
<dbReference type="EMBL" id="ML769408">
    <property type="protein sequence ID" value="KAE9405568.1"/>
    <property type="molecule type" value="Genomic_DNA"/>
</dbReference>
<name>A0A6A4I849_9AGAR</name>
<dbReference type="PROSITE" id="PS51257">
    <property type="entry name" value="PROKAR_LIPOPROTEIN"/>
    <property type="match status" value="1"/>
</dbReference>
<proteinExistence type="predicted"/>
<dbReference type="AlphaFoldDB" id="A0A6A4I849"/>
<protein>
    <submittedName>
        <fullName evidence="1">Uncharacterized protein</fullName>
    </submittedName>
</protein>
<evidence type="ECO:0000313" key="2">
    <source>
        <dbReference type="Proteomes" id="UP000799118"/>
    </source>
</evidence>